<gene>
    <name evidence="2" type="ORF">HICCMSTLAB_LOCUS86</name>
</gene>
<comment type="caution">
    <text evidence="2">The sequence shown here is derived from an EMBL/GenBank/DDBJ whole genome shotgun (WGS) entry which is preliminary data.</text>
</comment>
<dbReference type="AlphaFoldDB" id="A0A8J2GZ64"/>
<evidence type="ECO:0000313" key="2">
    <source>
        <dbReference type="EMBL" id="CAG5071783.1"/>
    </source>
</evidence>
<dbReference type="OrthoDB" id="7700450at2759"/>
<proteinExistence type="predicted"/>
<organism evidence="2 3">
    <name type="scientific">Cotesia congregata</name>
    <name type="common">Parasitoid wasp</name>
    <name type="synonym">Apanteles congregatus</name>
    <dbReference type="NCBI Taxonomy" id="51543"/>
    <lineage>
        <taxon>Eukaryota</taxon>
        <taxon>Metazoa</taxon>
        <taxon>Ecdysozoa</taxon>
        <taxon>Arthropoda</taxon>
        <taxon>Hexapoda</taxon>
        <taxon>Insecta</taxon>
        <taxon>Pterygota</taxon>
        <taxon>Neoptera</taxon>
        <taxon>Endopterygota</taxon>
        <taxon>Hymenoptera</taxon>
        <taxon>Apocrita</taxon>
        <taxon>Ichneumonoidea</taxon>
        <taxon>Braconidae</taxon>
        <taxon>Microgastrinae</taxon>
        <taxon>Cotesia</taxon>
    </lineage>
</organism>
<dbReference type="Proteomes" id="UP000786811">
    <property type="component" value="Unassembled WGS sequence"/>
</dbReference>
<sequence length="128" mass="14540">MSVPTKPMLALVQWIGGDYDKTYTPGVPVDWIFDFDLLTFDPTNEDESYVIEWRESKKNNKLTQSWKYFDARVVKTSPGNIGRACFTLTPRTYDEPKGGGNSRTGGIKVEHRRRGPASERGARKPRGE</sequence>
<feature type="compositionally biased region" description="Basic and acidic residues" evidence="1">
    <location>
        <begin position="116"/>
        <end position="128"/>
    </location>
</feature>
<accession>A0A8J2GZ64</accession>
<dbReference type="EMBL" id="CAJNRD030000573">
    <property type="protein sequence ID" value="CAG5071783.1"/>
    <property type="molecule type" value="Genomic_DNA"/>
</dbReference>
<protein>
    <submittedName>
        <fullName evidence="2">Uncharacterized protein</fullName>
    </submittedName>
</protein>
<name>A0A8J2GZ64_COTCN</name>
<keyword evidence="3" id="KW-1185">Reference proteome</keyword>
<evidence type="ECO:0000256" key="1">
    <source>
        <dbReference type="SAM" id="MobiDB-lite"/>
    </source>
</evidence>
<reference evidence="2" key="1">
    <citation type="submission" date="2021-04" db="EMBL/GenBank/DDBJ databases">
        <authorList>
            <person name="Chebbi M.A.C M."/>
        </authorList>
    </citation>
    <scope>NUCLEOTIDE SEQUENCE</scope>
</reference>
<evidence type="ECO:0000313" key="3">
    <source>
        <dbReference type="Proteomes" id="UP000786811"/>
    </source>
</evidence>
<feature type="region of interest" description="Disordered" evidence="1">
    <location>
        <begin position="89"/>
        <end position="128"/>
    </location>
</feature>